<dbReference type="EMBL" id="BOQP01000008">
    <property type="protein sequence ID" value="GIM70861.1"/>
    <property type="molecule type" value="Genomic_DNA"/>
</dbReference>
<dbReference type="AlphaFoldDB" id="A0A919SFD0"/>
<comment type="caution">
    <text evidence="2">The sequence shown here is derived from an EMBL/GenBank/DDBJ whole genome shotgun (WGS) entry which is preliminary data.</text>
</comment>
<dbReference type="InterPro" id="IPR013493">
    <property type="entry name" value="CHP02677"/>
</dbReference>
<feature type="region of interest" description="Disordered" evidence="1">
    <location>
        <begin position="383"/>
        <end position="403"/>
    </location>
</feature>
<evidence type="ECO:0000313" key="3">
    <source>
        <dbReference type="Proteomes" id="UP000680865"/>
    </source>
</evidence>
<evidence type="ECO:0008006" key="4">
    <source>
        <dbReference type="Google" id="ProtNLM"/>
    </source>
</evidence>
<keyword evidence="3" id="KW-1185">Reference proteome</keyword>
<sequence>MEPTITIDDEDEGLWQFAGLPGGLPQAAYLVGPLAAQYRLIVDVLLAQQEFTLTGVAAADLPELLREHLLARRADPAIVDDPRFNLDARMRRLRAWGVVDIWQDRARRDEDFLRNLDRYQLTPGAADLHRAVRSMGDDIADEAAATLAPSVLTAHLATLRDTVSSDPAAAAGAWSVIQTTHRAMADAAAGWQARLAGAQAGAPDPGKLVQVQETLRRYVEMWGAGVDTHSETITALVRGLAGADWRRVAVHSLGASAGDTAIDDLTASYARTLDALAGWFDGPQCQARRLRRQMRDTISPLVRGQRTLAAVGGHVSRRAELLALAGRLEATGDDEQGWSLWCAATGLFEARHLPGVAPDPAGNPGATSFWEAEPVPVEARLRKHGHKATGGSAARIQDRSEGRRAAKARASEIQSAAARTEAAVVARSGQRLSQWRKLSGPELDLVLVMLAVVAGARAGKDGIRKARTGDDRWELRAEPAPEGAPAAVVHTPDGRLVHPDIRLHITAAGRFA</sequence>
<dbReference type="Proteomes" id="UP000680865">
    <property type="component" value="Unassembled WGS sequence"/>
</dbReference>
<accession>A0A919SFD0</accession>
<gene>
    <name evidence="2" type="ORF">Aco04nite_22510</name>
</gene>
<proteinExistence type="predicted"/>
<dbReference type="RefSeq" id="WP_244875888.1">
    <property type="nucleotide sequence ID" value="NZ_BAAATW010000003.1"/>
</dbReference>
<evidence type="ECO:0000256" key="1">
    <source>
        <dbReference type="SAM" id="MobiDB-lite"/>
    </source>
</evidence>
<reference evidence="2" key="1">
    <citation type="submission" date="2021-03" db="EMBL/GenBank/DDBJ databases">
        <title>Whole genome shotgun sequence of Actinoplanes consettensis NBRC 14913.</title>
        <authorList>
            <person name="Komaki H."/>
            <person name="Tamura T."/>
        </authorList>
    </citation>
    <scope>NUCLEOTIDE SEQUENCE</scope>
    <source>
        <strain evidence="2">NBRC 14913</strain>
    </source>
</reference>
<organism evidence="2 3">
    <name type="scientific">Winogradskya consettensis</name>
    <dbReference type="NCBI Taxonomy" id="113560"/>
    <lineage>
        <taxon>Bacteria</taxon>
        <taxon>Bacillati</taxon>
        <taxon>Actinomycetota</taxon>
        <taxon>Actinomycetes</taxon>
        <taxon>Micromonosporales</taxon>
        <taxon>Micromonosporaceae</taxon>
        <taxon>Winogradskya</taxon>
    </lineage>
</organism>
<dbReference type="Pfam" id="PF09660">
    <property type="entry name" value="DUF2397"/>
    <property type="match status" value="1"/>
</dbReference>
<name>A0A919SFD0_9ACTN</name>
<protein>
    <recommendedName>
        <fullName evidence="4">TIGR02677 family protein</fullName>
    </recommendedName>
</protein>
<evidence type="ECO:0000313" key="2">
    <source>
        <dbReference type="EMBL" id="GIM70861.1"/>
    </source>
</evidence>